<dbReference type="Proteomes" id="UP001165960">
    <property type="component" value="Unassembled WGS sequence"/>
</dbReference>
<proteinExistence type="predicted"/>
<keyword evidence="2" id="KW-1185">Reference proteome</keyword>
<reference evidence="1" key="1">
    <citation type="submission" date="2022-04" db="EMBL/GenBank/DDBJ databases">
        <title>Genome of the entomopathogenic fungus Entomophthora muscae.</title>
        <authorList>
            <person name="Elya C."/>
            <person name="Lovett B.R."/>
            <person name="Lee E."/>
            <person name="Macias A.M."/>
            <person name="Hajek A.E."/>
            <person name="De Bivort B.L."/>
            <person name="Kasson M.T."/>
            <person name="De Fine Licht H.H."/>
            <person name="Stajich J.E."/>
        </authorList>
    </citation>
    <scope>NUCLEOTIDE SEQUENCE</scope>
    <source>
        <strain evidence="1">Berkeley</strain>
    </source>
</reference>
<accession>A0ACC2TR54</accession>
<name>A0ACC2TR54_9FUNG</name>
<sequence length="123" mass="13870">MWFINFANMQNHPDFIIHTLIANLQTCTHQQAGIACFSRHFCSNICRACVATYAVIIETTTLKVIDTYISSSVPIKVIEATLNACPDMNIIFDDINVKFGPPEMRALQRPLDRFRAVSGFCNN</sequence>
<gene>
    <name evidence="1" type="ORF">DSO57_1020892</name>
</gene>
<dbReference type="EMBL" id="QTSX02002229">
    <property type="protein sequence ID" value="KAJ9076996.1"/>
    <property type="molecule type" value="Genomic_DNA"/>
</dbReference>
<organism evidence="1 2">
    <name type="scientific">Entomophthora muscae</name>
    <dbReference type="NCBI Taxonomy" id="34485"/>
    <lineage>
        <taxon>Eukaryota</taxon>
        <taxon>Fungi</taxon>
        <taxon>Fungi incertae sedis</taxon>
        <taxon>Zoopagomycota</taxon>
        <taxon>Entomophthoromycotina</taxon>
        <taxon>Entomophthoromycetes</taxon>
        <taxon>Entomophthorales</taxon>
        <taxon>Entomophthoraceae</taxon>
        <taxon>Entomophthora</taxon>
    </lineage>
</organism>
<evidence type="ECO:0000313" key="2">
    <source>
        <dbReference type="Proteomes" id="UP001165960"/>
    </source>
</evidence>
<evidence type="ECO:0000313" key="1">
    <source>
        <dbReference type="EMBL" id="KAJ9076996.1"/>
    </source>
</evidence>
<comment type="caution">
    <text evidence="1">The sequence shown here is derived from an EMBL/GenBank/DDBJ whole genome shotgun (WGS) entry which is preliminary data.</text>
</comment>
<protein>
    <submittedName>
        <fullName evidence="1">Uncharacterized protein</fullName>
    </submittedName>
</protein>